<protein>
    <recommendedName>
        <fullName evidence="6">Zn(2)-C6 fungal-type domain-containing protein</fullName>
    </recommendedName>
</protein>
<dbReference type="EMBL" id="ML996714">
    <property type="protein sequence ID" value="KAF2395535.1"/>
    <property type="molecule type" value="Genomic_DNA"/>
</dbReference>
<dbReference type="PANTHER" id="PTHR47424">
    <property type="entry name" value="REGULATORY PROTEIN GAL4"/>
    <property type="match status" value="1"/>
</dbReference>
<dbReference type="GO" id="GO:0005634">
    <property type="term" value="C:nucleus"/>
    <property type="evidence" value="ECO:0007669"/>
    <property type="project" value="TreeGrafter"/>
</dbReference>
<keyword evidence="2" id="KW-0805">Transcription regulation</keyword>
<dbReference type="InterPro" id="IPR007219">
    <property type="entry name" value="XnlR_reg_dom"/>
</dbReference>
<dbReference type="InterPro" id="IPR051127">
    <property type="entry name" value="Fungal_SecMet_Regulators"/>
</dbReference>
<proteinExistence type="predicted"/>
<dbReference type="CDD" id="cd12148">
    <property type="entry name" value="fungal_TF_MHR"/>
    <property type="match status" value="1"/>
</dbReference>
<dbReference type="GO" id="GO:0008270">
    <property type="term" value="F:zinc ion binding"/>
    <property type="evidence" value="ECO:0007669"/>
    <property type="project" value="InterPro"/>
</dbReference>
<evidence type="ECO:0000256" key="3">
    <source>
        <dbReference type="ARBA" id="ARBA00023163"/>
    </source>
</evidence>
<feature type="compositionally biased region" description="Acidic residues" evidence="5">
    <location>
        <begin position="115"/>
        <end position="124"/>
    </location>
</feature>
<dbReference type="PROSITE" id="PS00463">
    <property type="entry name" value="ZN2_CY6_FUNGAL_1"/>
    <property type="match status" value="1"/>
</dbReference>
<feature type="region of interest" description="Disordered" evidence="5">
    <location>
        <begin position="81"/>
        <end position="124"/>
    </location>
</feature>
<keyword evidence="3" id="KW-0804">Transcription</keyword>
<reference evidence="7" key="1">
    <citation type="journal article" date="2020" name="Stud. Mycol.">
        <title>101 Dothideomycetes genomes: a test case for predicting lifestyles and emergence of pathogens.</title>
        <authorList>
            <person name="Haridas S."/>
            <person name="Albert R."/>
            <person name="Binder M."/>
            <person name="Bloem J."/>
            <person name="Labutti K."/>
            <person name="Salamov A."/>
            <person name="Andreopoulos B."/>
            <person name="Baker S."/>
            <person name="Barry K."/>
            <person name="Bills G."/>
            <person name="Bluhm B."/>
            <person name="Cannon C."/>
            <person name="Castanera R."/>
            <person name="Culley D."/>
            <person name="Daum C."/>
            <person name="Ezra D."/>
            <person name="Gonzalez J."/>
            <person name="Henrissat B."/>
            <person name="Kuo A."/>
            <person name="Liang C."/>
            <person name="Lipzen A."/>
            <person name="Lutzoni F."/>
            <person name="Magnuson J."/>
            <person name="Mondo S."/>
            <person name="Nolan M."/>
            <person name="Ohm R."/>
            <person name="Pangilinan J."/>
            <person name="Park H.-J."/>
            <person name="Ramirez L."/>
            <person name="Alfaro M."/>
            <person name="Sun H."/>
            <person name="Tritt A."/>
            <person name="Yoshinaga Y."/>
            <person name="Zwiers L.-H."/>
            <person name="Turgeon B."/>
            <person name="Goodwin S."/>
            <person name="Spatafora J."/>
            <person name="Crous P."/>
            <person name="Grigoriev I."/>
        </authorList>
    </citation>
    <scope>NUCLEOTIDE SEQUENCE</scope>
    <source>
        <strain evidence="7">CBS 262.69</strain>
    </source>
</reference>
<evidence type="ECO:0000313" key="7">
    <source>
        <dbReference type="EMBL" id="KAF2395535.1"/>
    </source>
</evidence>
<dbReference type="GO" id="GO:0006351">
    <property type="term" value="P:DNA-templated transcription"/>
    <property type="evidence" value="ECO:0007669"/>
    <property type="project" value="InterPro"/>
</dbReference>
<dbReference type="SUPFAM" id="SSF57701">
    <property type="entry name" value="Zn2/Cys6 DNA-binding domain"/>
    <property type="match status" value="1"/>
</dbReference>
<dbReference type="SMART" id="SM00066">
    <property type="entry name" value="GAL4"/>
    <property type="match status" value="1"/>
</dbReference>
<name>A0A6G1HID8_9PEZI</name>
<dbReference type="GO" id="GO:0000435">
    <property type="term" value="P:positive regulation of transcription from RNA polymerase II promoter by galactose"/>
    <property type="evidence" value="ECO:0007669"/>
    <property type="project" value="TreeGrafter"/>
</dbReference>
<dbReference type="Pfam" id="PF00172">
    <property type="entry name" value="Zn_clus"/>
    <property type="match status" value="1"/>
</dbReference>
<dbReference type="OrthoDB" id="2571985at2759"/>
<evidence type="ECO:0000256" key="5">
    <source>
        <dbReference type="SAM" id="MobiDB-lite"/>
    </source>
</evidence>
<keyword evidence="4" id="KW-0539">Nucleus</keyword>
<evidence type="ECO:0000256" key="4">
    <source>
        <dbReference type="ARBA" id="ARBA00023242"/>
    </source>
</evidence>
<dbReference type="InterPro" id="IPR001138">
    <property type="entry name" value="Zn2Cys6_DnaBD"/>
</dbReference>
<feature type="domain" description="Zn(2)-C6 fungal-type" evidence="6">
    <location>
        <begin position="24"/>
        <end position="53"/>
    </location>
</feature>
<keyword evidence="1" id="KW-0479">Metal-binding</keyword>
<dbReference type="PROSITE" id="PS50048">
    <property type="entry name" value="ZN2_CY6_FUNGAL_2"/>
    <property type="match status" value="1"/>
</dbReference>
<evidence type="ECO:0000256" key="1">
    <source>
        <dbReference type="ARBA" id="ARBA00022723"/>
    </source>
</evidence>
<evidence type="ECO:0000256" key="2">
    <source>
        <dbReference type="ARBA" id="ARBA00023015"/>
    </source>
</evidence>
<dbReference type="CDD" id="cd00067">
    <property type="entry name" value="GAL4"/>
    <property type="match status" value="1"/>
</dbReference>
<keyword evidence="8" id="KW-1185">Reference proteome</keyword>
<dbReference type="PANTHER" id="PTHR47424:SF15">
    <property type="entry name" value="ZN(II)2CYS6 TRANSCRIPTION FACTOR (EUROFUNG)"/>
    <property type="match status" value="1"/>
</dbReference>
<dbReference type="Proteomes" id="UP000799640">
    <property type="component" value="Unassembled WGS sequence"/>
</dbReference>
<evidence type="ECO:0000313" key="8">
    <source>
        <dbReference type="Proteomes" id="UP000799640"/>
    </source>
</evidence>
<organism evidence="7 8">
    <name type="scientific">Trichodelitschia bisporula</name>
    <dbReference type="NCBI Taxonomy" id="703511"/>
    <lineage>
        <taxon>Eukaryota</taxon>
        <taxon>Fungi</taxon>
        <taxon>Dikarya</taxon>
        <taxon>Ascomycota</taxon>
        <taxon>Pezizomycotina</taxon>
        <taxon>Dothideomycetes</taxon>
        <taxon>Dothideomycetes incertae sedis</taxon>
        <taxon>Phaeotrichales</taxon>
        <taxon>Phaeotrichaceae</taxon>
        <taxon>Trichodelitschia</taxon>
    </lineage>
</organism>
<gene>
    <name evidence="7" type="ORF">EJ06DRAFT_552263</name>
</gene>
<dbReference type="Pfam" id="PF04082">
    <property type="entry name" value="Fungal_trans"/>
    <property type="match status" value="1"/>
</dbReference>
<dbReference type="GO" id="GO:0000981">
    <property type="term" value="F:DNA-binding transcription factor activity, RNA polymerase II-specific"/>
    <property type="evidence" value="ECO:0007669"/>
    <property type="project" value="InterPro"/>
</dbReference>
<dbReference type="InterPro" id="IPR036864">
    <property type="entry name" value="Zn2-C6_fun-type_DNA-bd_sf"/>
</dbReference>
<dbReference type="GO" id="GO:0000978">
    <property type="term" value="F:RNA polymerase II cis-regulatory region sequence-specific DNA binding"/>
    <property type="evidence" value="ECO:0007669"/>
    <property type="project" value="TreeGrafter"/>
</dbReference>
<sequence>MRASHHHPSRVEKSQPRRPRVAQACNFCRAKKYRCDGNLPCSWCKRNELECEFQGRGEGVIYSIRYICQLEMKLKRAEAALQHASPGPTDTAETTGRVRTDSLSPLDGAPRGQEADDEDAATEPEEIMDIAIVKRRVTFEYFGSPSALSFLSLLRKPAPPGPSIFPPGAVPALGGINWAAYRSLVGNFHNNDFLTQRENPPPPVEQAGEAEYYAFDAYTFIDAFFNTVHYMCPVLEKDFHLIRCHDLWEGRHTRLPTGFHALYFAVLSLGALMRPREQGNVNGKSRFEWSRLLFARAESALGRIGATQDLDTIHALLVLGVIAANELALNLAYAYLGCAVRTALAMGLNRHPRFQQRDFPRETPRGIISRTWWTVYAFEHDLALTLGRPHACGRDAWHVRPLPPGHAEEVRIVGASVPLARIMERVFSLYASGPKPVARLAASREIDAELRAWCAGVPEGIRPDMGSGAAGGTGPGTGTLTEAPWQRLQGVILKIRYLHTRIVLFHPFLLLAQRAPSPPEPGIAAAAVTALEAATALITTLHDAYRAHAFFRTWWYTTLHLTLSLTLLLHPPPSAPTQCHQPYIDMALDLLDALDSSPVTRKLAAYARAAAAQARALQAQEGEWTVPAEAQSAAAQFLELQSLMAPTAGEGELEGEERGFWGGELRFSLRPNGQPK</sequence>
<dbReference type="Gene3D" id="4.10.240.10">
    <property type="entry name" value="Zn(2)-C6 fungal-type DNA-binding domain"/>
    <property type="match status" value="1"/>
</dbReference>
<dbReference type="SMART" id="SM00906">
    <property type="entry name" value="Fungal_trans"/>
    <property type="match status" value="1"/>
</dbReference>
<accession>A0A6G1HID8</accession>
<dbReference type="AlphaFoldDB" id="A0A6G1HID8"/>
<evidence type="ECO:0000259" key="6">
    <source>
        <dbReference type="PROSITE" id="PS50048"/>
    </source>
</evidence>